<evidence type="ECO:0000259" key="1">
    <source>
        <dbReference type="Pfam" id="PF01402"/>
    </source>
</evidence>
<proteinExistence type="predicted"/>
<dbReference type="RefSeq" id="WP_160900404.1">
    <property type="nucleotide sequence ID" value="NZ_CP102850.1"/>
</dbReference>
<dbReference type="EMBL" id="WMBR01000001">
    <property type="protein sequence ID" value="MXP20236.1"/>
    <property type="molecule type" value="Genomic_DNA"/>
</dbReference>
<evidence type="ECO:0000313" key="2">
    <source>
        <dbReference type="EMBL" id="MXP20236.1"/>
    </source>
</evidence>
<dbReference type="Proteomes" id="UP000475545">
    <property type="component" value="Unassembled WGS sequence"/>
</dbReference>
<reference evidence="2 3" key="1">
    <citation type="submission" date="2019-11" db="EMBL/GenBank/DDBJ databases">
        <title>Gordonia sp. nov., a novel actinobacterium isolated from mangrove soil in Hainan.</title>
        <authorList>
            <person name="Huang X."/>
            <person name="Xie Y."/>
            <person name="Chu X."/>
            <person name="Xiao K."/>
        </authorList>
    </citation>
    <scope>NUCLEOTIDE SEQUENCE [LARGE SCALE GENOMIC DNA]</scope>
    <source>
        <strain evidence="2 3">HNM0687</strain>
    </source>
</reference>
<protein>
    <submittedName>
        <fullName evidence="2">Ribbon-helix-helix protein, CopG family</fullName>
    </submittedName>
</protein>
<dbReference type="InterPro" id="IPR002145">
    <property type="entry name" value="CopG"/>
</dbReference>
<feature type="domain" description="Ribbon-helix-helix protein CopG" evidence="1">
    <location>
        <begin position="6"/>
        <end position="42"/>
    </location>
</feature>
<evidence type="ECO:0000313" key="3">
    <source>
        <dbReference type="Proteomes" id="UP000475545"/>
    </source>
</evidence>
<comment type="caution">
    <text evidence="2">The sequence shown here is derived from an EMBL/GenBank/DDBJ whole genome shotgun (WGS) entry which is preliminary data.</text>
</comment>
<dbReference type="AlphaFoldDB" id="A0A6L7GK11"/>
<dbReference type="Pfam" id="PF01402">
    <property type="entry name" value="RHH_1"/>
    <property type="match status" value="1"/>
</dbReference>
<organism evidence="2 3">
    <name type="scientific">Gordonia mangrovi</name>
    <dbReference type="NCBI Taxonomy" id="2665643"/>
    <lineage>
        <taxon>Bacteria</taxon>
        <taxon>Bacillati</taxon>
        <taxon>Actinomycetota</taxon>
        <taxon>Actinomycetes</taxon>
        <taxon>Mycobacteriales</taxon>
        <taxon>Gordoniaceae</taxon>
        <taxon>Gordonia</taxon>
    </lineage>
</organism>
<accession>A0A6L7GK11</accession>
<name>A0A6L7GK11_9ACTN</name>
<dbReference type="GO" id="GO:0006355">
    <property type="term" value="P:regulation of DNA-templated transcription"/>
    <property type="evidence" value="ECO:0007669"/>
    <property type="project" value="InterPro"/>
</dbReference>
<gene>
    <name evidence="2" type="ORF">GIY30_02490</name>
</gene>
<sequence>MAKDKVSITLDSAVLATADADAKAAGLNRSELIERALRHEHLRIALTNYTTHTVPALNIDDYADMIHQANKAAGL</sequence>
<keyword evidence="3" id="KW-1185">Reference proteome</keyword>